<dbReference type="EMBL" id="FP929124">
    <property type="protein sequence ID" value="CBX90045.1"/>
    <property type="molecule type" value="Genomic_DNA"/>
</dbReference>
<evidence type="ECO:0000256" key="2">
    <source>
        <dbReference type="SAM" id="Phobius"/>
    </source>
</evidence>
<gene>
    <name evidence="3" type="ORF">LEMA_P119320.1</name>
</gene>
<keyword evidence="2" id="KW-0812">Transmembrane</keyword>
<dbReference type="HOGENOM" id="CLU_1094463_0_0_1"/>
<feature type="compositionally biased region" description="Basic and acidic residues" evidence="1">
    <location>
        <begin position="63"/>
        <end position="72"/>
    </location>
</feature>
<reference evidence="4" key="1">
    <citation type="journal article" date="2011" name="Nat. Commun.">
        <title>Effector diversification within compartments of the Leptosphaeria maculans genome affected by Repeat-Induced Point mutations.</title>
        <authorList>
            <person name="Rouxel T."/>
            <person name="Grandaubert J."/>
            <person name="Hane J.K."/>
            <person name="Hoede C."/>
            <person name="van de Wouw A.P."/>
            <person name="Couloux A."/>
            <person name="Dominguez V."/>
            <person name="Anthouard V."/>
            <person name="Bally P."/>
            <person name="Bourras S."/>
            <person name="Cozijnsen A.J."/>
            <person name="Ciuffetti L.M."/>
            <person name="Degrave A."/>
            <person name="Dilmaghani A."/>
            <person name="Duret L."/>
            <person name="Fudal I."/>
            <person name="Goodwin S.B."/>
            <person name="Gout L."/>
            <person name="Glaser N."/>
            <person name="Linglin J."/>
            <person name="Kema G.H.J."/>
            <person name="Lapalu N."/>
            <person name="Lawrence C.B."/>
            <person name="May K."/>
            <person name="Meyer M."/>
            <person name="Ollivier B."/>
            <person name="Poulain J."/>
            <person name="Schoch C.L."/>
            <person name="Simon A."/>
            <person name="Spatafora J.W."/>
            <person name="Stachowiak A."/>
            <person name="Turgeon B.G."/>
            <person name="Tyler B.M."/>
            <person name="Vincent D."/>
            <person name="Weissenbach J."/>
            <person name="Amselem J."/>
            <person name="Quesneville H."/>
            <person name="Oliver R.P."/>
            <person name="Wincker P."/>
            <person name="Balesdent M.-H."/>
            <person name="Howlett B.J."/>
        </authorList>
    </citation>
    <scope>NUCLEOTIDE SEQUENCE [LARGE SCALE GENOMIC DNA]</scope>
    <source>
        <strain evidence="4">JN3 / isolate v23.1.3 / race Av1-4-5-6-7-8</strain>
    </source>
</reference>
<sequence length="254" mass="27456">MQPMASPSSLTPTSTPIFVTVTNTGIESLVKRILMTASTSALGVHESEKKGGLVGGQEGVKSGQEENTKEGDGEQELTCNWGDGKAQASKALRERETEVVETSNLNIAAKRAHLPTYRAEASTCAATNTTMPFARPSLDTPTPHLSSSYLLLVVPILVLVAIFFSFIRRSFLEPNRSPLVLKRAPTPTAPPILSNGHGSSAFSRIDCQIGHGIACLPEVTMKETDFRWEMDWASEWDDRRRGRIDITGAKAGSS</sequence>
<keyword evidence="2" id="KW-0472">Membrane</keyword>
<proteinExistence type="predicted"/>
<accession>E4ZTA3</accession>
<protein>
    <submittedName>
        <fullName evidence="3">Predicted protein</fullName>
    </submittedName>
</protein>
<feature type="region of interest" description="Disordered" evidence="1">
    <location>
        <begin position="44"/>
        <end position="76"/>
    </location>
</feature>
<name>E4ZTA3_LEPMJ</name>
<evidence type="ECO:0000256" key="1">
    <source>
        <dbReference type="SAM" id="MobiDB-lite"/>
    </source>
</evidence>
<dbReference type="AlphaFoldDB" id="E4ZTA3"/>
<dbReference type="GeneID" id="13291192"/>
<dbReference type="VEuPathDB" id="FungiDB:LEMA_P119320.1"/>
<evidence type="ECO:0000313" key="3">
    <source>
        <dbReference type="EMBL" id="CBX90045.1"/>
    </source>
</evidence>
<organism evidence="4">
    <name type="scientific">Leptosphaeria maculans (strain JN3 / isolate v23.1.3 / race Av1-4-5-6-7-8)</name>
    <name type="common">Blackleg fungus</name>
    <name type="synonym">Phoma lingam</name>
    <dbReference type="NCBI Taxonomy" id="985895"/>
    <lineage>
        <taxon>Eukaryota</taxon>
        <taxon>Fungi</taxon>
        <taxon>Dikarya</taxon>
        <taxon>Ascomycota</taxon>
        <taxon>Pezizomycotina</taxon>
        <taxon>Dothideomycetes</taxon>
        <taxon>Pleosporomycetidae</taxon>
        <taxon>Pleosporales</taxon>
        <taxon>Pleosporineae</taxon>
        <taxon>Leptosphaeriaceae</taxon>
        <taxon>Plenodomus</taxon>
        <taxon>Plenodomus lingam/Leptosphaeria maculans species complex</taxon>
    </lineage>
</organism>
<keyword evidence="4" id="KW-1185">Reference proteome</keyword>
<dbReference type="Proteomes" id="UP000002668">
    <property type="component" value="Genome"/>
</dbReference>
<keyword evidence="2" id="KW-1133">Transmembrane helix</keyword>
<feature type="transmembrane region" description="Helical" evidence="2">
    <location>
        <begin position="149"/>
        <end position="167"/>
    </location>
</feature>
<dbReference type="InParanoid" id="E4ZTA3"/>
<evidence type="ECO:0000313" key="4">
    <source>
        <dbReference type="Proteomes" id="UP000002668"/>
    </source>
</evidence>